<evidence type="ECO:0000313" key="2">
    <source>
        <dbReference type="EMBL" id="ETV98226.1"/>
    </source>
</evidence>
<dbReference type="STRING" id="157072.A0A024TX59"/>
<dbReference type="InterPro" id="IPR017920">
    <property type="entry name" value="COMM"/>
</dbReference>
<name>A0A024TX59_9STRA</name>
<dbReference type="EMBL" id="KI913970">
    <property type="protein sequence ID" value="ETV98226.1"/>
    <property type="molecule type" value="Genomic_DNA"/>
</dbReference>
<accession>A0A024TX59</accession>
<protein>
    <recommendedName>
        <fullName evidence="1">COMM domain-containing protein</fullName>
    </recommendedName>
</protein>
<sequence length="164" mass="18056">MNRRSSLSAERLEDTLHAAADMLGRGEAPPSDKWSRFFVEALATSKDKFAAFVTQYGIPHEMADSVRDIVDARTPDIQRYIVRYLASISKAQLLDFDYSARLVLSSSTLHGEVHPTLLLKLHLSGDREVTLELNQAQLDELVVEFDAIEAALSSLAPSDSGVAP</sequence>
<dbReference type="PROSITE" id="PS51269">
    <property type="entry name" value="COMM"/>
    <property type="match status" value="1"/>
</dbReference>
<dbReference type="VEuPathDB" id="FungiDB:H310_08949"/>
<dbReference type="GeneID" id="20085999"/>
<gene>
    <name evidence="2" type="ORF">H310_08949</name>
</gene>
<dbReference type="RefSeq" id="XP_008873101.1">
    <property type="nucleotide sequence ID" value="XM_008874879.1"/>
</dbReference>
<dbReference type="OrthoDB" id="17646at2759"/>
<dbReference type="Pfam" id="PF07258">
    <property type="entry name" value="COMM_domain"/>
    <property type="match status" value="1"/>
</dbReference>
<proteinExistence type="predicted"/>
<reference evidence="2" key="1">
    <citation type="submission" date="2013-12" db="EMBL/GenBank/DDBJ databases">
        <title>The Genome Sequence of Aphanomyces invadans NJM9701.</title>
        <authorList>
            <consortium name="The Broad Institute Genomics Platform"/>
            <person name="Russ C."/>
            <person name="Tyler B."/>
            <person name="van West P."/>
            <person name="Dieguez-Uribeondo J."/>
            <person name="Young S.K."/>
            <person name="Zeng Q."/>
            <person name="Gargeya S."/>
            <person name="Fitzgerald M."/>
            <person name="Abouelleil A."/>
            <person name="Alvarado L."/>
            <person name="Chapman S.B."/>
            <person name="Gainer-Dewar J."/>
            <person name="Goldberg J."/>
            <person name="Griggs A."/>
            <person name="Gujja S."/>
            <person name="Hansen M."/>
            <person name="Howarth C."/>
            <person name="Imamovic A."/>
            <person name="Ireland A."/>
            <person name="Larimer J."/>
            <person name="McCowan C."/>
            <person name="Murphy C."/>
            <person name="Pearson M."/>
            <person name="Poon T.W."/>
            <person name="Priest M."/>
            <person name="Roberts A."/>
            <person name="Saif S."/>
            <person name="Shea T."/>
            <person name="Sykes S."/>
            <person name="Wortman J."/>
            <person name="Nusbaum C."/>
            <person name="Birren B."/>
        </authorList>
    </citation>
    <scope>NUCLEOTIDE SEQUENCE [LARGE SCALE GENOMIC DNA]</scope>
    <source>
        <strain evidence="2">NJM9701</strain>
    </source>
</reference>
<feature type="domain" description="COMM" evidence="1">
    <location>
        <begin position="92"/>
        <end position="156"/>
    </location>
</feature>
<dbReference type="AlphaFoldDB" id="A0A024TX59"/>
<evidence type="ECO:0000259" key="1">
    <source>
        <dbReference type="PROSITE" id="PS51269"/>
    </source>
</evidence>
<organism evidence="2">
    <name type="scientific">Aphanomyces invadans</name>
    <dbReference type="NCBI Taxonomy" id="157072"/>
    <lineage>
        <taxon>Eukaryota</taxon>
        <taxon>Sar</taxon>
        <taxon>Stramenopiles</taxon>
        <taxon>Oomycota</taxon>
        <taxon>Saprolegniomycetes</taxon>
        <taxon>Saprolegniales</taxon>
        <taxon>Verrucalvaceae</taxon>
        <taxon>Aphanomyces</taxon>
    </lineage>
</organism>